<evidence type="ECO:0000256" key="4">
    <source>
        <dbReference type="ARBA" id="ARBA00022989"/>
    </source>
</evidence>
<sequence>MLGHRRRIYSLYKPQESSEYMSKFLQGTIILIIAGLITRVLGFVNRIVVARMIGDEGVGLYMMAVPTLVLVITLTQLGLPVAISKLVAEAEALGDRHKIKKILVVSLSITCTLSVLFTLGLILFAPVVAKTFFTDSRTIYPLLAIIPVIPIIAVSSVIRGYFQGKQQMKPAAYSQIIEQVVRITLIAVCTKAFLPYGIEYAAAGAMLSSVFGELASLFYMVFMFKRKKKITVRRKFFASLHAGKDTFFDLMRIALPTTGSRMIGSISWFLEPIVVAQSLAIAGVATAVATKQYGELTGFALPLLMLPSFVTVSLSTSLVPAISESLAQNQMKQIEYRLHQALRLSFVTGGLAVVVLYVFANPVMELMYGSDKAAIFVKVMAPFFIFYYFQGPLQAVLQALDLAKAAMINSFIGAAVKTSLIFLLATQPNLGIMGAGLAIVVGMMLVTLLHLSTVMKKIMYKIHVFEYLRSFSVMGISGFTGHFAYMNLFTSIPLSLRTILSIALTSVVYVLFLLLFRLITKEELNRFSVLRYFKRK</sequence>
<gene>
    <name evidence="7" type="primary">spoVB</name>
    <name evidence="7" type="ORF">C3744_10015</name>
</gene>
<dbReference type="EMBL" id="PQWM01000008">
    <property type="protein sequence ID" value="RDZ15508.1"/>
    <property type="molecule type" value="Genomic_DNA"/>
</dbReference>
<accession>A0A3D8X426</accession>
<dbReference type="GO" id="GO:0005886">
    <property type="term" value="C:plasma membrane"/>
    <property type="evidence" value="ECO:0007669"/>
    <property type="project" value="UniProtKB-SubCell"/>
</dbReference>
<feature type="transmembrane region" description="Helical" evidence="6">
    <location>
        <begin position="102"/>
        <end position="127"/>
    </location>
</feature>
<comment type="caution">
    <text evidence="7">The sequence shown here is derived from an EMBL/GenBank/DDBJ whole genome shotgun (WGS) entry which is preliminary data.</text>
</comment>
<feature type="transmembrane region" description="Helical" evidence="6">
    <location>
        <begin position="61"/>
        <end position="82"/>
    </location>
</feature>
<dbReference type="PIRSF" id="PIRSF038958">
    <property type="entry name" value="PG_synth_SpoVB"/>
    <property type="match status" value="1"/>
</dbReference>
<feature type="transmembrane region" description="Helical" evidence="6">
    <location>
        <begin position="431"/>
        <end position="455"/>
    </location>
</feature>
<dbReference type="Proteomes" id="UP000256519">
    <property type="component" value="Unassembled WGS sequence"/>
</dbReference>
<name>A0A3D8X426_PRIMG</name>
<organism evidence="7 8">
    <name type="scientific">Priestia megaterium</name>
    <name type="common">Bacillus megaterium</name>
    <dbReference type="NCBI Taxonomy" id="1404"/>
    <lineage>
        <taxon>Bacteria</taxon>
        <taxon>Bacillati</taxon>
        <taxon>Bacillota</taxon>
        <taxon>Bacilli</taxon>
        <taxon>Bacillales</taxon>
        <taxon>Bacillaceae</taxon>
        <taxon>Priestia</taxon>
    </lineage>
</organism>
<keyword evidence="4 6" id="KW-1133">Transmembrane helix</keyword>
<keyword evidence="3 6" id="KW-0812">Transmembrane</keyword>
<dbReference type="InterPro" id="IPR024923">
    <property type="entry name" value="PG_synth_SpoVB"/>
</dbReference>
<dbReference type="PANTHER" id="PTHR30250:SF24">
    <property type="entry name" value="STAGE V SPORULATION PROTEIN B"/>
    <property type="match status" value="1"/>
</dbReference>
<dbReference type="PANTHER" id="PTHR30250">
    <property type="entry name" value="PST FAMILY PREDICTED COLANIC ACID TRANSPORTER"/>
    <property type="match status" value="1"/>
</dbReference>
<feature type="transmembrane region" description="Helical" evidence="6">
    <location>
        <begin position="139"/>
        <end position="158"/>
    </location>
</feature>
<feature type="transmembrane region" description="Helical" evidence="6">
    <location>
        <begin position="341"/>
        <end position="360"/>
    </location>
</feature>
<evidence type="ECO:0000256" key="5">
    <source>
        <dbReference type="ARBA" id="ARBA00023136"/>
    </source>
</evidence>
<evidence type="ECO:0000256" key="3">
    <source>
        <dbReference type="ARBA" id="ARBA00022692"/>
    </source>
</evidence>
<evidence type="ECO:0000256" key="2">
    <source>
        <dbReference type="ARBA" id="ARBA00022475"/>
    </source>
</evidence>
<comment type="subcellular location">
    <subcellularLocation>
        <location evidence="1">Cell membrane</location>
        <topology evidence="1">Multi-pass membrane protein</topology>
    </subcellularLocation>
</comment>
<dbReference type="NCBIfam" id="TIGR02900">
    <property type="entry name" value="spore_V_B"/>
    <property type="match status" value="1"/>
</dbReference>
<feature type="transmembrane region" description="Helical" evidence="6">
    <location>
        <begin position="372"/>
        <end position="390"/>
    </location>
</feature>
<feature type="transmembrane region" description="Helical" evidence="6">
    <location>
        <begin position="179"/>
        <end position="198"/>
    </location>
</feature>
<feature type="transmembrane region" description="Helical" evidence="6">
    <location>
        <begin position="296"/>
        <end position="320"/>
    </location>
</feature>
<dbReference type="InterPro" id="IPR050833">
    <property type="entry name" value="Poly_Biosynth_Transport"/>
</dbReference>
<protein>
    <submittedName>
        <fullName evidence="7">Stage V sporulation protein B</fullName>
    </submittedName>
</protein>
<dbReference type="InterPro" id="IPR014249">
    <property type="entry name" value="Spore_V_B"/>
</dbReference>
<evidence type="ECO:0000313" key="7">
    <source>
        <dbReference type="EMBL" id="RDZ15508.1"/>
    </source>
</evidence>
<dbReference type="Pfam" id="PF01943">
    <property type="entry name" value="Polysacc_synt"/>
    <property type="match status" value="1"/>
</dbReference>
<feature type="transmembrane region" description="Helical" evidence="6">
    <location>
        <begin position="498"/>
        <end position="519"/>
    </location>
</feature>
<feature type="transmembrane region" description="Helical" evidence="6">
    <location>
        <begin position="204"/>
        <end position="224"/>
    </location>
</feature>
<keyword evidence="5 6" id="KW-0472">Membrane</keyword>
<dbReference type="AlphaFoldDB" id="A0A3D8X426"/>
<keyword evidence="2" id="KW-1003">Cell membrane</keyword>
<dbReference type="RefSeq" id="WP_116073767.1">
    <property type="nucleotide sequence ID" value="NZ_PQWM01000008.1"/>
</dbReference>
<proteinExistence type="predicted"/>
<feature type="transmembrane region" description="Helical" evidence="6">
    <location>
        <begin position="467"/>
        <end position="486"/>
    </location>
</feature>
<evidence type="ECO:0000313" key="8">
    <source>
        <dbReference type="Proteomes" id="UP000256519"/>
    </source>
</evidence>
<evidence type="ECO:0000256" key="1">
    <source>
        <dbReference type="ARBA" id="ARBA00004651"/>
    </source>
</evidence>
<feature type="transmembrane region" description="Helical" evidence="6">
    <location>
        <begin position="268"/>
        <end position="290"/>
    </location>
</feature>
<reference evidence="7 8" key="1">
    <citation type="journal article" date="2018" name="Appl. Environ. Microbiol.">
        <title>Antimicrobial susceptibility testing and tentative epidemiological cut-off values of five Bacillus species relevant for use as animal feed additives or for plant protection.</title>
        <authorList>
            <person name="Agerso Y."/>
            <person name="Stuer-Lauridsen B."/>
            <person name="Bjerre K."/>
            <person name="Jensen M.G."/>
            <person name="Johansen E."/>
            <person name="Bennedsen M."/>
            <person name="Brockmann E."/>
            <person name="Nielsen B."/>
        </authorList>
    </citation>
    <scope>NUCLEOTIDE SEQUENCE [LARGE SCALE GENOMIC DNA]</scope>
    <source>
        <strain evidence="7 8">CHCC20162</strain>
    </source>
</reference>
<feature type="transmembrane region" description="Helical" evidence="6">
    <location>
        <begin position="402"/>
        <end position="425"/>
    </location>
</feature>
<dbReference type="CDD" id="cd13124">
    <property type="entry name" value="MATE_SpoVB_like"/>
    <property type="match status" value="1"/>
</dbReference>
<evidence type="ECO:0000256" key="6">
    <source>
        <dbReference type="SAM" id="Phobius"/>
    </source>
</evidence>
<dbReference type="InterPro" id="IPR002797">
    <property type="entry name" value="Polysacc_synth"/>
</dbReference>
<feature type="transmembrane region" description="Helical" evidence="6">
    <location>
        <begin position="20"/>
        <end position="41"/>
    </location>
</feature>